<dbReference type="InterPro" id="IPR047272">
    <property type="entry name" value="S49_SppA_C"/>
</dbReference>
<evidence type="ECO:0000313" key="6">
    <source>
        <dbReference type="EMBL" id="MBP1041489.1"/>
    </source>
</evidence>
<dbReference type="PANTHER" id="PTHR42987">
    <property type="entry name" value="PEPTIDASE S49"/>
    <property type="match status" value="1"/>
</dbReference>
<comment type="caution">
    <text evidence="6">The sequence shown here is derived from an EMBL/GenBank/DDBJ whole genome shotgun (WGS) entry which is preliminary data.</text>
</comment>
<organism evidence="6 7">
    <name type="scientific">Vagococcus allomyrinae</name>
    <dbReference type="NCBI Taxonomy" id="2794353"/>
    <lineage>
        <taxon>Bacteria</taxon>
        <taxon>Bacillati</taxon>
        <taxon>Bacillota</taxon>
        <taxon>Bacilli</taxon>
        <taxon>Lactobacillales</taxon>
        <taxon>Enterococcaceae</taxon>
        <taxon>Vagococcus</taxon>
    </lineage>
</organism>
<evidence type="ECO:0000256" key="4">
    <source>
        <dbReference type="ARBA" id="ARBA00022825"/>
    </source>
</evidence>
<evidence type="ECO:0000259" key="5">
    <source>
        <dbReference type="Pfam" id="PF01343"/>
    </source>
</evidence>
<dbReference type="GO" id="GO:0008236">
    <property type="term" value="F:serine-type peptidase activity"/>
    <property type="evidence" value="ECO:0007669"/>
    <property type="project" value="UniProtKB-KW"/>
</dbReference>
<protein>
    <submittedName>
        <fullName evidence="6">Signal peptide peptidase SppA</fullName>
    </submittedName>
</protein>
<dbReference type="RefSeq" id="WP_209527481.1">
    <property type="nucleotide sequence ID" value="NZ_JAEEGA010000006.1"/>
</dbReference>
<evidence type="ECO:0000256" key="2">
    <source>
        <dbReference type="ARBA" id="ARBA00022670"/>
    </source>
</evidence>
<dbReference type="InterPro" id="IPR004635">
    <property type="entry name" value="Pept_S49_SppA"/>
</dbReference>
<dbReference type="Pfam" id="PF01343">
    <property type="entry name" value="Peptidase_S49"/>
    <property type="match status" value="1"/>
</dbReference>
<accession>A0A940SV52</accession>
<sequence length="336" mass="36576">MTSKRWIAIGIALGLFLLWMLVPSANEEVSVDELLGTNGITEEVVSQRGEEKIALLEIDGTIAASSGDSLFASAGYNHQFFMAQLDEIANDELVKGILLEVNSPGGGVYESAEIARAIKAIQEDREIPFYVSMKNMAASGGYYVSASADKIYAADETMTGSIGVIMSGLNMSGLMDKLGISDETVKSGELKDVGSTTRKWTEKDRQVLQEMIDSSYGRFVDIVAEGRHMPEEKVREIADGRIYDGVQAKENGLVDELGFPEDAMAALQSENRLKNASIIQYQLPRSFADTFASSWLGTRVNGLLGQKNTQADALSKVLNSFSSEEAPRMMYLYGGE</sequence>
<dbReference type="GO" id="GO:0006508">
    <property type="term" value="P:proteolysis"/>
    <property type="evidence" value="ECO:0007669"/>
    <property type="project" value="UniProtKB-KW"/>
</dbReference>
<reference evidence="6" key="1">
    <citation type="submission" date="2020-12" db="EMBL/GenBank/DDBJ databases">
        <title>Vagococcus allomyrinae sp. nov. and Enterococcus lavae sp. nov., isolated from the larvae of Allomyrina dichotoma.</title>
        <authorList>
            <person name="Lee S.D."/>
        </authorList>
    </citation>
    <scope>NUCLEOTIDE SEQUENCE</scope>
    <source>
        <strain evidence="6">BWB3-3</strain>
    </source>
</reference>
<dbReference type="EMBL" id="JAEEGA010000006">
    <property type="protein sequence ID" value="MBP1041489.1"/>
    <property type="molecule type" value="Genomic_DNA"/>
</dbReference>
<name>A0A940SV52_9ENTE</name>
<keyword evidence="3" id="KW-0378">Hydrolase</keyword>
<evidence type="ECO:0000256" key="3">
    <source>
        <dbReference type="ARBA" id="ARBA00022801"/>
    </source>
</evidence>
<dbReference type="PANTHER" id="PTHR42987:SF7">
    <property type="entry name" value="SIGNAL PEPTIDE PEPTIDASE SPPA-RELATED"/>
    <property type="match status" value="1"/>
</dbReference>
<evidence type="ECO:0000313" key="7">
    <source>
        <dbReference type="Proteomes" id="UP000674938"/>
    </source>
</evidence>
<dbReference type="AlphaFoldDB" id="A0A940SV52"/>
<dbReference type="SUPFAM" id="SSF52096">
    <property type="entry name" value="ClpP/crotonase"/>
    <property type="match status" value="1"/>
</dbReference>
<dbReference type="InterPro" id="IPR002142">
    <property type="entry name" value="Peptidase_S49"/>
</dbReference>
<dbReference type="NCBIfam" id="TIGR00706">
    <property type="entry name" value="SppA_dom"/>
    <property type="match status" value="1"/>
</dbReference>
<keyword evidence="2" id="KW-0645">Protease</keyword>
<keyword evidence="4" id="KW-0720">Serine protease</keyword>
<dbReference type="Gene3D" id="3.90.226.10">
    <property type="entry name" value="2-enoyl-CoA Hydratase, Chain A, domain 1"/>
    <property type="match status" value="2"/>
</dbReference>
<comment type="similarity">
    <text evidence="1">Belongs to the peptidase S49 family.</text>
</comment>
<dbReference type="CDD" id="cd07023">
    <property type="entry name" value="S49_Sppa_N_C"/>
    <property type="match status" value="1"/>
</dbReference>
<gene>
    <name evidence="6" type="primary">sppA</name>
    <name evidence="6" type="ORF">I6N95_10770</name>
</gene>
<feature type="domain" description="Peptidase S49" evidence="5">
    <location>
        <begin position="123"/>
        <end position="273"/>
    </location>
</feature>
<dbReference type="Proteomes" id="UP000674938">
    <property type="component" value="Unassembled WGS sequence"/>
</dbReference>
<dbReference type="InterPro" id="IPR029045">
    <property type="entry name" value="ClpP/crotonase-like_dom_sf"/>
</dbReference>
<proteinExistence type="inferred from homology"/>
<keyword evidence="7" id="KW-1185">Reference proteome</keyword>
<evidence type="ECO:0000256" key="1">
    <source>
        <dbReference type="ARBA" id="ARBA00008683"/>
    </source>
</evidence>